<gene>
    <name evidence="2" type="ORF">FPPS064S07_01133</name>
</gene>
<evidence type="ECO:0000256" key="1">
    <source>
        <dbReference type="SAM" id="MobiDB-lite"/>
    </source>
</evidence>
<evidence type="ECO:0008006" key="4">
    <source>
        <dbReference type="Google" id="ProtNLM"/>
    </source>
</evidence>
<reference evidence="2 3" key="1">
    <citation type="submission" date="2019-07" db="EMBL/GenBank/DDBJ databases">
        <authorList>
            <person name="Hibberd C M."/>
            <person name="Gehrig L. J."/>
            <person name="Chang H.-W."/>
            <person name="Venkatesh S."/>
        </authorList>
    </citation>
    <scope>NUCLEOTIDE SEQUENCE [LARGE SCALE GENOMIC DNA]</scope>
    <source>
        <strain evidence="2">Faecalibacterium_prausnitzii_JG_BgPS064</strain>
    </source>
</reference>
<feature type="region of interest" description="Disordered" evidence="1">
    <location>
        <begin position="79"/>
        <end position="103"/>
    </location>
</feature>
<organism evidence="2 3">
    <name type="scientific">Faecalibacterium prausnitzii</name>
    <dbReference type="NCBI Taxonomy" id="853"/>
    <lineage>
        <taxon>Bacteria</taxon>
        <taxon>Bacillati</taxon>
        <taxon>Bacillota</taxon>
        <taxon>Clostridia</taxon>
        <taxon>Eubacteriales</taxon>
        <taxon>Oscillospiraceae</taxon>
        <taxon>Faecalibacterium</taxon>
    </lineage>
</organism>
<name>A0A564U815_9FIRM</name>
<dbReference type="AlphaFoldDB" id="A0A564U815"/>
<evidence type="ECO:0000313" key="2">
    <source>
        <dbReference type="EMBL" id="VUX15684.1"/>
    </source>
</evidence>
<sequence>MSDIRPPEIEIELEKEIEKGRSARAYGRYQNVFLTDEEMADLQASFPTVWGQYIEKLSEYMASTGKRYQSHAATIRRWAGEDAKKAAPPTRNRDYSVKEDETV</sequence>
<proteinExistence type="predicted"/>
<accession>A0A564U815</accession>
<keyword evidence="3" id="KW-1185">Reference proteome</keyword>
<dbReference type="Proteomes" id="UP000406184">
    <property type="component" value="Unassembled WGS sequence"/>
</dbReference>
<evidence type="ECO:0000313" key="3">
    <source>
        <dbReference type="Proteomes" id="UP000406184"/>
    </source>
</evidence>
<protein>
    <recommendedName>
        <fullName evidence="4">Replication protein</fullName>
    </recommendedName>
</protein>
<dbReference type="EMBL" id="CABHMY010000122">
    <property type="protein sequence ID" value="VUX15684.1"/>
    <property type="molecule type" value="Genomic_DNA"/>
</dbReference>